<dbReference type="Pfam" id="PF12650">
    <property type="entry name" value="DUF3784"/>
    <property type="match status" value="1"/>
</dbReference>
<evidence type="ECO:0000313" key="3">
    <source>
        <dbReference type="Proteomes" id="UP000324781"/>
    </source>
</evidence>
<evidence type="ECO:0000256" key="1">
    <source>
        <dbReference type="SAM" id="Phobius"/>
    </source>
</evidence>
<evidence type="ECO:0008006" key="4">
    <source>
        <dbReference type="Google" id="ProtNLM"/>
    </source>
</evidence>
<dbReference type="AlphaFoldDB" id="A0A1M6CPL6"/>
<proteinExistence type="predicted"/>
<protein>
    <recommendedName>
        <fullName evidence="4">DUF3784 domain-containing protein</fullName>
    </recommendedName>
</protein>
<organism evidence="2 3">
    <name type="scientific">Thermoclostridium caenicola</name>
    <dbReference type="NCBI Taxonomy" id="659425"/>
    <lineage>
        <taxon>Bacteria</taxon>
        <taxon>Bacillati</taxon>
        <taxon>Bacillota</taxon>
        <taxon>Clostridia</taxon>
        <taxon>Eubacteriales</taxon>
        <taxon>Oscillospiraceae</taxon>
        <taxon>Thermoclostridium</taxon>
    </lineage>
</organism>
<keyword evidence="3" id="KW-1185">Reference proteome</keyword>
<keyword evidence="1" id="KW-0472">Membrane</keyword>
<sequence length="110" mass="12704">MKIGAIICFILAVFFFVMAILFALLKEKGALLISGFNTMPKSEREKYDKTKMSKEMRNALFLWFLILLSGTVLAYLIGEYCAYIALAVWLIVFFKGMHLDPEKAFKKYKK</sequence>
<name>A0A1M6CPL6_9FIRM</name>
<dbReference type="OrthoDB" id="2082701at2"/>
<reference evidence="2 3" key="1">
    <citation type="submission" date="2016-11" db="EMBL/GenBank/DDBJ databases">
        <authorList>
            <person name="Varghese N."/>
            <person name="Submissions S."/>
        </authorList>
    </citation>
    <scope>NUCLEOTIDE SEQUENCE [LARGE SCALE GENOMIC DNA]</scope>
    <source>
        <strain evidence="2 3">DSM 19027</strain>
    </source>
</reference>
<feature type="transmembrane region" description="Helical" evidence="1">
    <location>
        <begin position="59"/>
        <end position="77"/>
    </location>
</feature>
<dbReference type="Proteomes" id="UP000324781">
    <property type="component" value="Unassembled WGS sequence"/>
</dbReference>
<dbReference type="EMBL" id="FQZP01000005">
    <property type="protein sequence ID" value="SHI62734.1"/>
    <property type="molecule type" value="Genomic_DNA"/>
</dbReference>
<dbReference type="RefSeq" id="WP_149677847.1">
    <property type="nucleotide sequence ID" value="NZ_FQZP01000005.1"/>
</dbReference>
<keyword evidence="1" id="KW-1133">Transmembrane helix</keyword>
<dbReference type="InterPro" id="IPR017259">
    <property type="entry name" value="UCP037672"/>
</dbReference>
<keyword evidence="1" id="KW-0812">Transmembrane</keyword>
<gene>
    <name evidence="2" type="ORF">SAMN05444373_100584</name>
</gene>
<accession>A0A1M6CPL6</accession>
<feature type="transmembrane region" description="Helical" evidence="1">
    <location>
        <begin position="6"/>
        <end position="25"/>
    </location>
</feature>
<evidence type="ECO:0000313" key="2">
    <source>
        <dbReference type="EMBL" id="SHI62734.1"/>
    </source>
</evidence>